<sequence length="147" mass="17180">MLKQYILNTKMIIMNNFDIINELISYHVKKVPGNFLAISFDILGKDKLTTLIKNLLLWQKMVYTSPTMANKSRTTNKDFYLVEDDIIIGEYKLLFEACSELNNFFIIKIDRIVLNPELSKKEIEKLRMIIDEGYQLSIKVNVGKLKL</sequence>
<name>A0A1I5AWV5_CHROL</name>
<reference evidence="2" key="1">
    <citation type="submission" date="2016-10" db="EMBL/GenBank/DDBJ databases">
        <authorList>
            <person name="Varghese N."/>
            <person name="Submissions S."/>
        </authorList>
    </citation>
    <scope>NUCLEOTIDE SEQUENCE [LARGE SCALE GENOMIC DNA]</scope>
    <source>
        <strain evidence="2">DSM 25575</strain>
    </source>
</reference>
<evidence type="ECO:0000313" key="1">
    <source>
        <dbReference type="EMBL" id="SFN66933.1"/>
    </source>
</evidence>
<dbReference type="AlphaFoldDB" id="A0A1I5AWV5"/>
<organism evidence="1 2">
    <name type="scientific">Chryseobacterium oleae</name>
    <dbReference type="NCBI Taxonomy" id="491207"/>
    <lineage>
        <taxon>Bacteria</taxon>
        <taxon>Pseudomonadati</taxon>
        <taxon>Bacteroidota</taxon>
        <taxon>Flavobacteriia</taxon>
        <taxon>Flavobacteriales</taxon>
        <taxon>Weeksellaceae</taxon>
        <taxon>Chryseobacterium group</taxon>
        <taxon>Chryseobacterium</taxon>
    </lineage>
</organism>
<accession>A0A1I5AWV5</accession>
<dbReference type="Proteomes" id="UP000198769">
    <property type="component" value="Unassembled WGS sequence"/>
</dbReference>
<gene>
    <name evidence="1" type="ORF">SAMN05421594_3749</name>
</gene>
<protein>
    <submittedName>
        <fullName evidence="1">Uncharacterized protein</fullName>
    </submittedName>
</protein>
<evidence type="ECO:0000313" key="2">
    <source>
        <dbReference type="Proteomes" id="UP000198769"/>
    </source>
</evidence>
<dbReference type="EMBL" id="FOVD01000006">
    <property type="protein sequence ID" value="SFN66933.1"/>
    <property type="molecule type" value="Genomic_DNA"/>
</dbReference>
<keyword evidence="2" id="KW-1185">Reference proteome</keyword>
<proteinExistence type="predicted"/>